<comment type="function">
    <text evidence="1">Resistance to tetracycline by an active tetracycline efflux. This is an energy-dependent process that decreases the accumulation of the antibiotic in whole cells. This protein functions as a metal-tetracycline/H(+) antiporter.</text>
</comment>
<dbReference type="PROSITE" id="PS00216">
    <property type="entry name" value="SUGAR_TRANSPORT_1"/>
    <property type="match status" value="1"/>
</dbReference>
<dbReference type="PRINTS" id="PR01035">
    <property type="entry name" value="TCRTETA"/>
</dbReference>
<dbReference type="GO" id="GO:0042910">
    <property type="term" value="F:xenobiotic transmembrane transporter activity"/>
    <property type="evidence" value="ECO:0007669"/>
    <property type="project" value="InterPro"/>
</dbReference>
<feature type="transmembrane region" description="Helical" evidence="10">
    <location>
        <begin position="217"/>
        <end position="238"/>
    </location>
</feature>
<keyword evidence="5 10" id="KW-0813">Transport</keyword>
<evidence type="ECO:0000259" key="11">
    <source>
        <dbReference type="PROSITE" id="PS50850"/>
    </source>
</evidence>
<proteinExistence type="inferred from homology"/>
<dbReference type="NCBIfam" id="TIGR00710">
    <property type="entry name" value="efflux_Bcr_CflA"/>
    <property type="match status" value="1"/>
</dbReference>
<evidence type="ECO:0000256" key="1">
    <source>
        <dbReference type="ARBA" id="ARBA00003279"/>
    </source>
</evidence>
<dbReference type="Proteomes" id="UP000198728">
    <property type="component" value="Unassembled WGS sequence"/>
</dbReference>
<accession>A0A1I1JFS6</accession>
<keyword evidence="6" id="KW-1003">Cell membrane</keyword>
<dbReference type="InterPro" id="IPR004812">
    <property type="entry name" value="Efflux_drug-R_Bcr/CmlA"/>
</dbReference>
<feature type="transmembrane region" description="Helical" evidence="10">
    <location>
        <begin position="377"/>
        <end position="396"/>
    </location>
</feature>
<comment type="similarity">
    <text evidence="3 10">Belongs to the major facilitator superfamily. Bcr/CmlA family.</text>
</comment>
<comment type="similarity">
    <text evidence="4">Belongs to the major facilitator superfamily. TCR/Tet family.</text>
</comment>
<dbReference type="PROSITE" id="PS50850">
    <property type="entry name" value="MFS"/>
    <property type="match status" value="1"/>
</dbReference>
<evidence type="ECO:0000256" key="7">
    <source>
        <dbReference type="ARBA" id="ARBA00022692"/>
    </source>
</evidence>
<evidence type="ECO:0000256" key="10">
    <source>
        <dbReference type="RuleBase" id="RU365088"/>
    </source>
</evidence>
<name>A0A1I1JFS6_9RHOB</name>
<dbReference type="Gene3D" id="1.20.1720.10">
    <property type="entry name" value="Multidrug resistance protein D"/>
    <property type="match status" value="1"/>
</dbReference>
<gene>
    <name evidence="12" type="ORF">SAMN04488094_105102</name>
</gene>
<dbReference type="GO" id="GO:0005886">
    <property type="term" value="C:plasma membrane"/>
    <property type="evidence" value="ECO:0007669"/>
    <property type="project" value="UniProtKB-SubCell"/>
</dbReference>
<dbReference type="STRING" id="441112.SAMN04488094_105102"/>
<evidence type="ECO:0000256" key="6">
    <source>
        <dbReference type="ARBA" id="ARBA00022475"/>
    </source>
</evidence>
<dbReference type="InterPro" id="IPR005829">
    <property type="entry name" value="Sugar_transporter_CS"/>
</dbReference>
<evidence type="ECO:0000256" key="4">
    <source>
        <dbReference type="ARBA" id="ARBA00007520"/>
    </source>
</evidence>
<feature type="domain" description="Major facilitator superfamily (MFS) profile" evidence="11">
    <location>
        <begin position="17"/>
        <end position="400"/>
    </location>
</feature>
<evidence type="ECO:0000256" key="8">
    <source>
        <dbReference type="ARBA" id="ARBA00022989"/>
    </source>
</evidence>
<dbReference type="GO" id="GO:1990961">
    <property type="term" value="P:xenobiotic detoxification by transmembrane export across the plasma membrane"/>
    <property type="evidence" value="ECO:0007669"/>
    <property type="project" value="InterPro"/>
</dbReference>
<dbReference type="InterPro" id="IPR036259">
    <property type="entry name" value="MFS_trans_sf"/>
</dbReference>
<feature type="transmembrane region" description="Helical" evidence="10">
    <location>
        <begin position="83"/>
        <end position="102"/>
    </location>
</feature>
<feature type="transmembrane region" description="Helical" evidence="10">
    <location>
        <begin position="51"/>
        <end position="71"/>
    </location>
</feature>
<feature type="transmembrane region" description="Helical" evidence="10">
    <location>
        <begin position="108"/>
        <end position="128"/>
    </location>
</feature>
<feature type="transmembrane region" description="Helical" evidence="10">
    <location>
        <begin position="310"/>
        <end position="329"/>
    </location>
</feature>
<keyword evidence="8 10" id="KW-1133">Transmembrane helix</keyword>
<dbReference type="Pfam" id="PF07690">
    <property type="entry name" value="MFS_1"/>
    <property type="match status" value="1"/>
</dbReference>
<evidence type="ECO:0000313" key="12">
    <source>
        <dbReference type="EMBL" id="SFC47306.1"/>
    </source>
</evidence>
<feature type="transmembrane region" description="Helical" evidence="10">
    <location>
        <begin position="341"/>
        <end position="365"/>
    </location>
</feature>
<feature type="transmembrane region" description="Helical" evidence="10">
    <location>
        <begin position="21"/>
        <end position="39"/>
    </location>
</feature>
<feature type="transmembrane region" description="Helical" evidence="10">
    <location>
        <begin position="140"/>
        <end position="162"/>
    </location>
</feature>
<reference evidence="12 13" key="1">
    <citation type="submission" date="2016-10" db="EMBL/GenBank/DDBJ databases">
        <authorList>
            <person name="de Groot N.N."/>
        </authorList>
    </citation>
    <scope>NUCLEOTIDE SEQUENCE [LARGE SCALE GENOMIC DNA]</scope>
    <source>
        <strain evidence="12 13">DSM 19548</strain>
    </source>
</reference>
<feature type="transmembrane region" description="Helical" evidence="10">
    <location>
        <begin position="283"/>
        <end position="304"/>
    </location>
</feature>
<keyword evidence="13" id="KW-1185">Reference proteome</keyword>
<comment type="subcellular location">
    <subcellularLocation>
        <location evidence="10">Cell inner membrane</location>
        <topology evidence="10">Multi-pass membrane protein</topology>
    </subcellularLocation>
    <subcellularLocation>
        <location evidence="2">Cell membrane</location>
        <topology evidence="2">Multi-pass membrane protein</topology>
    </subcellularLocation>
</comment>
<dbReference type="EMBL" id="FOLG01000005">
    <property type="protein sequence ID" value="SFC47306.1"/>
    <property type="molecule type" value="Genomic_DNA"/>
</dbReference>
<dbReference type="PANTHER" id="PTHR23502:SF132">
    <property type="entry name" value="POLYAMINE TRANSPORTER 2-RELATED"/>
    <property type="match status" value="1"/>
</dbReference>
<dbReference type="RefSeq" id="WP_093360811.1">
    <property type="nucleotide sequence ID" value="NZ_FOLG01000005.1"/>
</dbReference>
<evidence type="ECO:0000256" key="3">
    <source>
        <dbReference type="ARBA" id="ARBA00006236"/>
    </source>
</evidence>
<keyword evidence="9 10" id="KW-0472">Membrane</keyword>
<dbReference type="InterPro" id="IPR001958">
    <property type="entry name" value="Tet-R_TetA/multi-R_MdtG-like"/>
</dbReference>
<dbReference type="PANTHER" id="PTHR23502">
    <property type="entry name" value="MAJOR FACILITATOR SUPERFAMILY"/>
    <property type="match status" value="1"/>
</dbReference>
<sequence length="406" mass="42768">MSDRVTIRFLDRSTPPHILTLVLLAGLSAMNMSVFLPSLPAMTEHFATSYALMQLSVSLYLATTALMQLAIGPISDKLGRRPVVLWALAIFLAATAGCLLAPNVAVFLAFRMMQGAVVVGIVLSRAVVRDMYPQNEAASRIGYVTMGMALVPMIAPMIGGALQQALGWQSIFLFLMLSGALVGWVIWRDLGETAVDTGRPLSRQIREYPELLTSPRFWGYALASAFASGSFFAFLGGAPYVASVIFGLSPFWTGVCFGAPAVGYAVGNYISGRFSSHVGINPMILWGSIASSSGMGASLMVGLAGFHPPLVFFALVTSVGIGNGMVIPNATAGMLSVRPRLAGTASGLGGFIMIGGGAALSTLAGHLLEGAETPMPLQGLMAASSFMALVSILYVLRRERHLRLAP</sequence>
<evidence type="ECO:0000313" key="13">
    <source>
        <dbReference type="Proteomes" id="UP000198728"/>
    </source>
</evidence>
<keyword evidence="10" id="KW-0997">Cell inner membrane</keyword>
<organism evidence="12 13">
    <name type="scientific">Tropicimonas isoalkanivorans</name>
    <dbReference type="NCBI Taxonomy" id="441112"/>
    <lineage>
        <taxon>Bacteria</taxon>
        <taxon>Pseudomonadati</taxon>
        <taxon>Pseudomonadota</taxon>
        <taxon>Alphaproteobacteria</taxon>
        <taxon>Rhodobacterales</taxon>
        <taxon>Roseobacteraceae</taxon>
        <taxon>Tropicimonas</taxon>
    </lineage>
</organism>
<dbReference type="CDD" id="cd17320">
    <property type="entry name" value="MFS_MdfA_MDR_like"/>
    <property type="match status" value="1"/>
</dbReference>
<feature type="transmembrane region" description="Helical" evidence="10">
    <location>
        <begin position="168"/>
        <end position="187"/>
    </location>
</feature>
<protein>
    <recommendedName>
        <fullName evidence="10">Bcr/CflA family efflux transporter</fullName>
    </recommendedName>
</protein>
<dbReference type="AlphaFoldDB" id="A0A1I1JFS6"/>
<keyword evidence="7 10" id="KW-0812">Transmembrane</keyword>
<evidence type="ECO:0000256" key="9">
    <source>
        <dbReference type="ARBA" id="ARBA00023136"/>
    </source>
</evidence>
<dbReference type="SUPFAM" id="SSF103473">
    <property type="entry name" value="MFS general substrate transporter"/>
    <property type="match status" value="1"/>
</dbReference>
<dbReference type="InterPro" id="IPR020846">
    <property type="entry name" value="MFS_dom"/>
</dbReference>
<evidence type="ECO:0000256" key="2">
    <source>
        <dbReference type="ARBA" id="ARBA00004651"/>
    </source>
</evidence>
<dbReference type="InterPro" id="IPR011701">
    <property type="entry name" value="MFS"/>
</dbReference>
<dbReference type="OrthoDB" id="9800416at2"/>
<evidence type="ECO:0000256" key="5">
    <source>
        <dbReference type="ARBA" id="ARBA00022448"/>
    </source>
</evidence>
<feature type="transmembrane region" description="Helical" evidence="10">
    <location>
        <begin position="250"/>
        <end position="271"/>
    </location>
</feature>